<dbReference type="OrthoDB" id="5113455at2"/>
<evidence type="ECO:0000313" key="2">
    <source>
        <dbReference type="Proteomes" id="UP000324678"/>
    </source>
</evidence>
<evidence type="ECO:0000313" key="1">
    <source>
        <dbReference type="EMBL" id="QEO15611.1"/>
    </source>
</evidence>
<protein>
    <submittedName>
        <fullName evidence="1">Uncharacterized protein</fullName>
    </submittedName>
</protein>
<organism evidence="1 2">
    <name type="scientific">Agromyces intestinalis</name>
    <dbReference type="NCBI Taxonomy" id="2592652"/>
    <lineage>
        <taxon>Bacteria</taxon>
        <taxon>Bacillati</taxon>
        <taxon>Actinomycetota</taxon>
        <taxon>Actinomycetes</taxon>
        <taxon>Micrococcales</taxon>
        <taxon>Microbacteriaceae</taxon>
        <taxon>Agromyces</taxon>
    </lineage>
</organism>
<dbReference type="RefSeq" id="WP_149161624.1">
    <property type="nucleotide sequence ID" value="NZ_CP043505.1"/>
</dbReference>
<dbReference type="KEGG" id="ail:FLP10_15125"/>
<sequence>MSVSNPHPNPHPHQLRLEARTQTHPNAATEREITRAIDEAVFSRVRTYEESIAAAVDEFVAQKETDVVAATELRQAIREEIEYPLLDRHRPTPQLAARYDELRRSAEVAISELERAASEAEWHLERAKDPYAAFSDLMTKWPRIRPSIVLVAK</sequence>
<gene>
    <name evidence="1" type="ORF">FLP10_15125</name>
</gene>
<name>A0A5C1YI15_9MICO</name>
<dbReference type="Proteomes" id="UP000324678">
    <property type="component" value="Chromosome"/>
</dbReference>
<dbReference type="AlphaFoldDB" id="A0A5C1YI15"/>
<reference evidence="1 2" key="1">
    <citation type="submission" date="2019-09" db="EMBL/GenBank/DDBJ databases">
        <title>Genome sequencing of strain KACC 19306.</title>
        <authorList>
            <person name="Heo J."/>
            <person name="Kim S.-J."/>
            <person name="Kim J.-S."/>
            <person name="Hong S.-B."/>
            <person name="Kwon S.-W."/>
        </authorList>
    </citation>
    <scope>NUCLEOTIDE SEQUENCE [LARGE SCALE GENOMIC DNA]</scope>
    <source>
        <strain evidence="1 2">KACC 19306</strain>
    </source>
</reference>
<dbReference type="EMBL" id="CP043505">
    <property type="protein sequence ID" value="QEO15611.1"/>
    <property type="molecule type" value="Genomic_DNA"/>
</dbReference>
<proteinExistence type="predicted"/>
<accession>A0A5C1YI15</accession>
<keyword evidence="2" id="KW-1185">Reference proteome</keyword>